<dbReference type="Proteomes" id="UP000267029">
    <property type="component" value="Unassembled WGS sequence"/>
</dbReference>
<dbReference type="WBParaSite" id="MCU_004296-RA">
    <property type="protein sequence ID" value="MCU_004296-RA"/>
    <property type="gene ID" value="MCU_004296"/>
</dbReference>
<dbReference type="AlphaFoldDB" id="A0A0R3UJI6"/>
<reference evidence="1 2" key="1">
    <citation type="submission" date="2018-10" db="EMBL/GenBank/DDBJ databases">
        <authorList>
            <consortium name="Pathogen Informatics"/>
        </authorList>
    </citation>
    <scope>NUCLEOTIDE SEQUENCE [LARGE SCALE GENOMIC DNA]</scope>
</reference>
<organism evidence="3">
    <name type="scientific">Mesocestoides corti</name>
    <name type="common">Flatworm</name>
    <dbReference type="NCBI Taxonomy" id="53468"/>
    <lineage>
        <taxon>Eukaryota</taxon>
        <taxon>Metazoa</taxon>
        <taxon>Spiralia</taxon>
        <taxon>Lophotrochozoa</taxon>
        <taxon>Platyhelminthes</taxon>
        <taxon>Cestoda</taxon>
        <taxon>Eucestoda</taxon>
        <taxon>Cyclophyllidea</taxon>
        <taxon>Mesocestoididae</taxon>
        <taxon>Mesocestoides</taxon>
    </lineage>
</organism>
<evidence type="ECO:0000313" key="3">
    <source>
        <dbReference type="WBParaSite" id="MCU_004296-RA"/>
    </source>
</evidence>
<gene>
    <name evidence="1" type="ORF">MCOS_LOCUS7675</name>
</gene>
<name>A0A0R3UJI6_MESCO</name>
<evidence type="ECO:0000313" key="2">
    <source>
        <dbReference type="Proteomes" id="UP000267029"/>
    </source>
</evidence>
<keyword evidence="2" id="KW-1185">Reference proteome</keyword>
<dbReference type="EMBL" id="UXSR01005394">
    <property type="protein sequence ID" value="VDD81672.1"/>
    <property type="molecule type" value="Genomic_DNA"/>
</dbReference>
<proteinExistence type="predicted"/>
<dbReference type="OrthoDB" id="6245288at2759"/>
<accession>A0A0R3UJI6</accession>
<protein>
    <submittedName>
        <fullName evidence="1 3">Uncharacterized protein</fullName>
    </submittedName>
</protein>
<evidence type="ECO:0000313" key="1">
    <source>
        <dbReference type="EMBL" id="VDD81672.1"/>
    </source>
</evidence>
<reference evidence="3" key="2">
    <citation type="submission" date="2019-11" db="UniProtKB">
        <authorList>
            <consortium name="WormBaseParasite"/>
        </authorList>
    </citation>
    <scope>IDENTIFICATION</scope>
</reference>
<sequence length="123" mass="14689">MADHGEINYNEPVGKWLCCYFFHKRPRANDDELAGQREGAREDVVLECKARKVARILYFRDDAATQRRRREADLKVLELERQKVPLKFRMYQWGKPAPTAFTERLMRHEARLALCRTFDDFLK</sequence>